<dbReference type="Proteomes" id="UP000241890">
    <property type="component" value="Unassembled WGS sequence"/>
</dbReference>
<dbReference type="GO" id="GO:0004065">
    <property type="term" value="F:arylsulfatase activity"/>
    <property type="evidence" value="ECO:0007669"/>
    <property type="project" value="TreeGrafter"/>
</dbReference>
<organism evidence="6 7">
    <name type="scientific">Hondaea fermentalgiana</name>
    <dbReference type="NCBI Taxonomy" id="2315210"/>
    <lineage>
        <taxon>Eukaryota</taxon>
        <taxon>Sar</taxon>
        <taxon>Stramenopiles</taxon>
        <taxon>Bigyra</taxon>
        <taxon>Labyrinthulomycetes</taxon>
        <taxon>Thraustochytrida</taxon>
        <taxon>Thraustochytriidae</taxon>
        <taxon>Hondaea</taxon>
    </lineage>
</organism>
<keyword evidence="7" id="KW-1185">Reference proteome</keyword>
<feature type="region of interest" description="Disordered" evidence="3">
    <location>
        <begin position="144"/>
        <end position="208"/>
    </location>
</feature>
<evidence type="ECO:0000313" key="7">
    <source>
        <dbReference type="Proteomes" id="UP000241890"/>
    </source>
</evidence>
<evidence type="ECO:0000256" key="1">
    <source>
        <dbReference type="ARBA" id="ARBA00008779"/>
    </source>
</evidence>
<evidence type="ECO:0000313" key="6">
    <source>
        <dbReference type="EMBL" id="GBG24235.1"/>
    </source>
</evidence>
<dbReference type="PANTHER" id="PTHR42693">
    <property type="entry name" value="ARYLSULFATASE FAMILY MEMBER"/>
    <property type="match status" value="1"/>
</dbReference>
<keyword evidence="2" id="KW-0378">Hydrolase</keyword>
<evidence type="ECO:0000256" key="2">
    <source>
        <dbReference type="ARBA" id="ARBA00022801"/>
    </source>
</evidence>
<dbReference type="AlphaFoldDB" id="A0A2R5G131"/>
<feature type="signal peptide" evidence="4">
    <location>
        <begin position="1"/>
        <end position="20"/>
    </location>
</feature>
<comment type="caution">
    <text evidence="6">The sequence shown here is derived from an EMBL/GenBank/DDBJ whole genome shotgun (WGS) entry which is preliminary data.</text>
</comment>
<reference evidence="6 7" key="1">
    <citation type="submission" date="2017-12" db="EMBL/GenBank/DDBJ databases">
        <title>Sequencing, de novo assembly and annotation of complete genome of a new Thraustochytrid species, strain FCC1311.</title>
        <authorList>
            <person name="Sedici K."/>
            <person name="Godart F."/>
            <person name="Aiese Cigliano R."/>
            <person name="Sanseverino W."/>
            <person name="Barakat M."/>
            <person name="Ortet P."/>
            <person name="Marechal E."/>
            <person name="Cagnac O."/>
            <person name="Amato A."/>
        </authorList>
    </citation>
    <scope>NUCLEOTIDE SEQUENCE [LARGE SCALE GENOMIC DNA]</scope>
</reference>
<dbReference type="Pfam" id="PF00884">
    <property type="entry name" value="Sulfatase"/>
    <property type="match status" value="1"/>
</dbReference>
<dbReference type="InterPro" id="IPR017850">
    <property type="entry name" value="Alkaline_phosphatase_core_sf"/>
</dbReference>
<gene>
    <name evidence="6" type="ORF">FCC1311_004532</name>
</gene>
<dbReference type="SUPFAM" id="SSF53649">
    <property type="entry name" value="Alkaline phosphatase-like"/>
    <property type="match status" value="1"/>
</dbReference>
<comment type="similarity">
    <text evidence="1">Belongs to the sulfatase family.</text>
</comment>
<feature type="chain" id="PRO_5015355283" evidence="4">
    <location>
        <begin position="21"/>
        <end position="797"/>
    </location>
</feature>
<evidence type="ECO:0000259" key="5">
    <source>
        <dbReference type="Pfam" id="PF00884"/>
    </source>
</evidence>
<keyword evidence="4" id="KW-0732">Signal</keyword>
<dbReference type="OrthoDB" id="103349at2759"/>
<dbReference type="Gene3D" id="3.40.720.10">
    <property type="entry name" value="Alkaline Phosphatase, subunit A"/>
    <property type="match status" value="1"/>
</dbReference>
<dbReference type="Gene3D" id="3.30.1120.10">
    <property type="match status" value="1"/>
</dbReference>
<dbReference type="PANTHER" id="PTHR42693:SF53">
    <property type="entry name" value="ENDO-4-O-SULFATASE"/>
    <property type="match status" value="1"/>
</dbReference>
<sequence>MQNVAILLVVFFMVTTNGGAVSTGLLNADVQQTLLPRSLSNDCSSSKVSQCKRKCGWKRNDERRVDASCAIGDAYEVHRKKTSDCLQSCEDDDTCTYVETWTVRGNGKLHCQLYSCSTLSGDLWRSINKLRKFFSYSIDCPGREDGTVDGQDSGDEDEDDYTGEGTDEDTDADEDEDEDEDEDDLTNVDSCGLDAADEDTSSVWGSTASKNAVTSPVSAVAWKTSVNLAKIVVKGTELPPASNLGIDTSNSLHGRRPNLLLILADDLGIGDTGVDQFNGNYEKLNTISTPHLQKMANKGVVFTQAYSVNAVCLPSRYSMLVGRHAGHSRVRGNSGTSSDIPFTTDEVTLASVLQGTGYKTALIGKWGLGKKSEKSHPIQKGFDYFYGQLTHKDAHACFPVKMHNNSADASDNAGKYAKSELFPENKDASKSTCSGLESPLYASGDTPCSFVQDVFANKALEYMENHVSQYSDGSGGLTTPFFVYLSLTVPHICSWSHNPNDEQRKVAPYMDPDCLENLVWASNEGDSERGIDTEECRHKSLMENYIDRDIGRIMDLIDSYDELKNTLVVFVGDNGPERNANYVNDNSVYNRQNNFKVLHSIFTFGSTNGHRGIKRQLYEGSLLTPMIWYWKGVTSGHVSQTPTTTADIFSTFADVAGLTSSDLEVDGSAGITRPLDSISLVSSLSGNDDDQVLHRYLYFEYCDQQSDNWKSIKSDADSYCSWSLLIRNWKLIYDFESEEMELFDITNDPFEEDNLYVTANNANESTKTATLYQQQATMECVKAAEAYISLTDAGFSP</sequence>
<evidence type="ECO:0000256" key="4">
    <source>
        <dbReference type="SAM" id="SignalP"/>
    </source>
</evidence>
<evidence type="ECO:0000256" key="3">
    <source>
        <dbReference type="SAM" id="MobiDB-lite"/>
    </source>
</evidence>
<name>A0A2R5G131_9STRA</name>
<dbReference type="InterPro" id="IPR050738">
    <property type="entry name" value="Sulfatase"/>
</dbReference>
<accession>A0A2R5G131</accession>
<protein>
    <submittedName>
        <fullName evidence="6">Arylsulfatase</fullName>
    </submittedName>
</protein>
<proteinExistence type="inferred from homology"/>
<feature type="domain" description="Sulfatase N-terminal" evidence="5">
    <location>
        <begin position="257"/>
        <end position="657"/>
    </location>
</feature>
<feature type="compositionally biased region" description="Acidic residues" evidence="3">
    <location>
        <begin position="152"/>
        <end position="186"/>
    </location>
</feature>
<dbReference type="InParanoid" id="A0A2R5G131"/>
<dbReference type="InterPro" id="IPR000917">
    <property type="entry name" value="Sulfatase_N"/>
</dbReference>
<dbReference type="EMBL" id="BEYU01000005">
    <property type="protein sequence ID" value="GBG24235.1"/>
    <property type="molecule type" value="Genomic_DNA"/>
</dbReference>